<sequence>MDNHLKLYFLNQEKLVVQLQQIDDDISDLEKKKQNLRSTQTYLTSPSSNLTTQKLWKKTGCLYLKHDQKSLNTQISSNLKTTEEQLHTKKTSREVLTQAVRKSMSQDVLSSHFGMEKLTTQDQDLFLPHSLQ</sequence>
<organism evidence="2 3">
    <name type="scientific">Blattamonas nauphoetae</name>
    <dbReference type="NCBI Taxonomy" id="2049346"/>
    <lineage>
        <taxon>Eukaryota</taxon>
        <taxon>Metamonada</taxon>
        <taxon>Preaxostyla</taxon>
        <taxon>Oxymonadida</taxon>
        <taxon>Blattamonas</taxon>
    </lineage>
</organism>
<keyword evidence="3" id="KW-1185">Reference proteome</keyword>
<accession>A0ABQ9XZF4</accession>
<reference evidence="2 3" key="1">
    <citation type="journal article" date="2022" name="bioRxiv">
        <title>Genomics of Preaxostyla Flagellates Illuminates Evolutionary Transitions and the Path Towards Mitochondrial Loss.</title>
        <authorList>
            <person name="Novak L.V.F."/>
            <person name="Treitli S.C."/>
            <person name="Pyrih J."/>
            <person name="Halakuc P."/>
            <person name="Pipaliya S.V."/>
            <person name="Vacek V."/>
            <person name="Brzon O."/>
            <person name="Soukal P."/>
            <person name="Eme L."/>
            <person name="Dacks J.B."/>
            <person name="Karnkowska A."/>
            <person name="Elias M."/>
            <person name="Hampl V."/>
        </authorList>
    </citation>
    <scope>NUCLEOTIDE SEQUENCE [LARGE SCALE GENOMIC DNA]</scope>
    <source>
        <strain evidence="2">NAU3</strain>
        <tissue evidence="2">Gut</tissue>
    </source>
</reference>
<feature type="coiled-coil region" evidence="1">
    <location>
        <begin position="12"/>
        <end position="39"/>
    </location>
</feature>
<dbReference type="Proteomes" id="UP001281761">
    <property type="component" value="Unassembled WGS sequence"/>
</dbReference>
<evidence type="ECO:0000256" key="1">
    <source>
        <dbReference type="SAM" id="Coils"/>
    </source>
</evidence>
<evidence type="ECO:0000313" key="2">
    <source>
        <dbReference type="EMBL" id="KAK2956897.1"/>
    </source>
</evidence>
<gene>
    <name evidence="2" type="ORF">BLNAU_8174</name>
</gene>
<proteinExistence type="predicted"/>
<dbReference type="EMBL" id="JARBJD010000051">
    <property type="protein sequence ID" value="KAK2956897.1"/>
    <property type="molecule type" value="Genomic_DNA"/>
</dbReference>
<protein>
    <submittedName>
        <fullName evidence="2">Uncharacterized protein</fullName>
    </submittedName>
</protein>
<comment type="caution">
    <text evidence="2">The sequence shown here is derived from an EMBL/GenBank/DDBJ whole genome shotgun (WGS) entry which is preliminary data.</text>
</comment>
<name>A0ABQ9XZF4_9EUKA</name>
<keyword evidence="1" id="KW-0175">Coiled coil</keyword>
<evidence type="ECO:0000313" key="3">
    <source>
        <dbReference type="Proteomes" id="UP001281761"/>
    </source>
</evidence>